<accession>A0A9X8N8G0</accession>
<dbReference type="PANTHER" id="PTHR43267">
    <property type="entry name" value="TRNA THREONYLCARBAMOYLADENOSINE DEHYDRATASE"/>
    <property type="match status" value="1"/>
</dbReference>
<reference evidence="3" key="1">
    <citation type="submission" date="2016-11" db="EMBL/GenBank/DDBJ databases">
        <authorList>
            <person name="Jaros S."/>
            <person name="Januszkiewicz K."/>
            <person name="Wedrychowicz H."/>
        </authorList>
    </citation>
    <scope>NUCLEOTIDE SEQUENCE [LARGE SCALE GENOMIC DNA]</scope>
    <source>
        <strain evidence="3">CGMCC 4.3555</strain>
    </source>
</reference>
<dbReference type="Gene3D" id="3.40.50.720">
    <property type="entry name" value="NAD(P)-binding Rossmann-like Domain"/>
    <property type="match status" value="1"/>
</dbReference>
<dbReference type="AlphaFoldDB" id="A0A9X8N8G0"/>
<comment type="caution">
    <text evidence="2">The sequence shown here is derived from an EMBL/GenBank/DDBJ whole genome shotgun (WGS) entry which is preliminary data.</text>
</comment>
<dbReference type="GO" id="GO:0061503">
    <property type="term" value="F:tRNA threonylcarbamoyladenosine dehydratase"/>
    <property type="evidence" value="ECO:0007669"/>
    <property type="project" value="TreeGrafter"/>
</dbReference>
<protein>
    <submittedName>
        <fullName evidence="2">tRNA A37 threonylcarbamoyladenosine dehydratase</fullName>
    </submittedName>
</protein>
<dbReference type="InterPro" id="IPR045886">
    <property type="entry name" value="ThiF/MoeB/HesA"/>
</dbReference>
<evidence type="ECO:0000313" key="3">
    <source>
        <dbReference type="Proteomes" id="UP000184388"/>
    </source>
</evidence>
<dbReference type="PANTHER" id="PTHR43267:SF1">
    <property type="entry name" value="TRNA THREONYLCARBAMOYLADENOSINE DEHYDRATASE"/>
    <property type="match status" value="1"/>
</dbReference>
<dbReference type="Proteomes" id="UP000184388">
    <property type="component" value="Unassembled WGS sequence"/>
</dbReference>
<dbReference type="InterPro" id="IPR035985">
    <property type="entry name" value="Ubiquitin-activating_enz"/>
</dbReference>
<evidence type="ECO:0000259" key="1">
    <source>
        <dbReference type="Pfam" id="PF00899"/>
    </source>
</evidence>
<evidence type="ECO:0000313" key="2">
    <source>
        <dbReference type="EMBL" id="SHN28198.1"/>
    </source>
</evidence>
<dbReference type="Pfam" id="PF00899">
    <property type="entry name" value="ThiF"/>
    <property type="match status" value="1"/>
</dbReference>
<feature type="domain" description="THIF-type NAD/FAD binding fold" evidence="1">
    <location>
        <begin position="33"/>
        <end position="175"/>
    </location>
</feature>
<dbReference type="InterPro" id="IPR000594">
    <property type="entry name" value="ThiF_NAD_FAD-bd"/>
</dbReference>
<dbReference type="SUPFAM" id="SSF69572">
    <property type="entry name" value="Activating enzymes of the ubiquitin-like proteins"/>
    <property type="match status" value="1"/>
</dbReference>
<dbReference type="GO" id="GO:0008641">
    <property type="term" value="F:ubiquitin-like modifier activating enzyme activity"/>
    <property type="evidence" value="ECO:0007669"/>
    <property type="project" value="InterPro"/>
</dbReference>
<dbReference type="GO" id="GO:0061504">
    <property type="term" value="P:cyclic threonylcarbamoyladenosine biosynthetic process"/>
    <property type="evidence" value="ECO:0007669"/>
    <property type="project" value="TreeGrafter"/>
</dbReference>
<gene>
    <name evidence="2" type="ORF">SAMN05216268_12969</name>
</gene>
<name>A0A9X8N8G0_9ACTN</name>
<organism evidence="2 3">
    <name type="scientific">Streptomyces yunnanensis</name>
    <dbReference type="NCBI Taxonomy" id="156453"/>
    <lineage>
        <taxon>Bacteria</taxon>
        <taxon>Bacillati</taxon>
        <taxon>Actinomycetota</taxon>
        <taxon>Actinomycetes</taxon>
        <taxon>Kitasatosporales</taxon>
        <taxon>Streptomycetaceae</taxon>
        <taxon>Streptomyces</taxon>
    </lineage>
</organism>
<proteinExistence type="predicted"/>
<sequence length="321" mass="35106">MTSPSVSIGLSEDGDEHGRELTHDAYYAELVTRNRGLISARDQESLRRATVLVAGCGSIGGAVIEPLVRLGAERFVLAEPGSYDLANLNRQRAWFSDVGRGKALVQAERARDINRFCTVRVVQDGITADNVEELVRAADVIVDAIDVTTPEPIKEKISLHVHAARHRVPVLCGYDVAGTQAMLVYDYRKPRRAPLDGRIRPADVARTGPLGFLANVVPRAAIPLEIIPELLRLVRGQNDGFPQLVYTADLFGVLASRAVVELLAGRPVRRHTVIDVHQMLRPLGSRLRVGAARALNLLLLQRHIVQAKANRHDPPGVDAGR</sequence>
<dbReference type="RefSeq" id="WP_073449353.1">
    <property type="nucleotide sequence ID" value="NZ_FRBK01000029.1"/>
</dbReference>
<dbReference type="EMBL" id="FRBK01000029">
    <property type="protein sequence ID" value="SHN28198.1"/>
    <property type="molecule type" value="Genomic_DNA"/>
</dbReference>